<organism evidence="2 3">
    <name type="scientific">Salmonella phage vB_SnwM_CGG4-1</name>
    <dbReference type="NCBI Taxonomy" id="1815631"/>
    <lineage>
        <taxon>Viruses</taxon>
        <taxon>Duplodnaviria</taxon>
        <taxon>Heunggongvirae</taxon>
        <taxon>Uroviricota</taxon>
        <taxon>Caudoviricetes</taxon>
        <taxon>Pantevenvirales</taxon>
        <taxon>Straboviridae</taxon>
        <taxon>Tevenvirinae</taxon>
        <taxon>Gelderlandvirus</taxon>
        <taxon>Gelderlandvirus cgg41</taxon>
    </lineage>
</organism>
<dbReference type="InterPro" id="IPR008258">
    <property type="entry name" value="Transglycosylase_SLT_dom_1"/>
</dbReference>
<dbReference type="SUPFAM" id="SSF53955">
    <property type="entry name" value="Lysozyme-like"/>
    <property type="match status" value="1"/>
</dbReference>
<dbReference type="RefSeq" id="YP_009286473.1">
    <property type="nucleotide sequence ID" value="NC_031065.1"/>
</dbReference>
<dbReference type="InterPro" id="IPR023346">
    <property type="entry name" value="Lysozyme-like_dom_sf"/>
</dbReference>
<dbReference type="Proteomes" id="UP000204511">
    <property type="component" value="Genome"/>
</dbReference>
<name>A0A1B0VVE1_9CAUD</name>
<evidence type="ECO:0000259" key="1">
    <source>
        <dbReference type="Pfam" id="PF01464"/>
    </source>
</evidence>
<dbReference type="GeneID" id="29060290"/>
<proteinExistence type="predicted"/>
<dbReference type="KEGG" id="vg:29060290"/>
<gene>
    <name evidence="2" type="ORF">CGG41_106</name>
</gene>
<protein>
    <recommendedName>
        <fullName evidence="1">Transglycosylase SLT domain-containing protein</fullName>
    </recommendedName>
</protein>
<feature type="domain" description="Transglycosylase SLT" evidence="1">
    <location>
        <begin position="60"/>
        <end position="156"/>
    </location>
</feature>
<dbReference type="EMBL" id="KU867307">
    <property type="protein sequence ID" value="ANA49461.1"/>
    <property type="molecule type" value="Genomic_DNA"/>
</dbReference>
<dbReference type="OrthoDB" id="11578at10239"/>
<reference evidence="3" key="1">
    <citation type="submission" date="2016-03" db="EMBL/GenBank/DDBJ databases">
        <authorList>
            <person name="Cucic S."/>
            <person name="Anany H."/>
            <person name="Brovko L."/>
            <person name="Kropinski A.M."/>
            <person name="Griffiths M.W."/>
        </authorList>
    </citation>
    <scope>NUCLEOTIDE SEQUENCE [LARGE SCALE GENOMIC DNA]</scope>
</reference>
<sequence length="182" mass="20778">MKKALCAGLLALCFAAHGSEHNFSNVQLENLNYAYQFGEQFSKDGKYKTHDKRYNNNGLGYIMAALLWQESSAGLNTKGKSGHQAYGMFQNYLPTMRERTKQIGWNMTDLQIKTMLNKRSNSASWAYIELSYWLNRHDGNIRKAIASYNAGNNWKAGNKYASQVIEKANYLKSNKLLKIEVE</sequence>
<dbReference type="Gene3D" id="1.10.530.10">
    <property type="match status" value="1"/>
</dbReference>
<evidence type="ECO:0000313" key="3">
    <source>
        <dbReference type="Proteomes" id="UP000204511"/>
    </source>
</evidence>
<accession>A0A1B0VVE1</accession>
<dbReference type="Pfam" id="PF01464">
    <property type="entry name" value="SLT"/>
    <property type="match status" value="1"/>
</dbReference>
<keyword evidence="3" id="KW-1185">Reference proteome</keyword>
<evidence type="ECO:0000313" key="2">
    <source>
        <dbReference type="EMBL" id="ANA49461.1"/>
    </source>
</evidence>